<dbReference type="AlphaFoldDB" id="A0A0A1U7V2"/>
<dbReference type="PROSITE" id="PS50004">
    <property type="entry name" value="C2"/>
    <property type="match status" value="1"/>
</dbReference>
<dbReference type="PANTHER" id="PTHR45911:SF4">
    <property type="entry name" value="MULTIPLE C2 AND TRANSMEMBRANE DOMAIN-CONTAINING PROTEIN"/>
    <property type="match status" value="1"/>
</dbReference>
<gene>
    <name evidence="4" type="ORF">EIN_419740</name>
</gene>
<evidence type="ECO:0000259" key="3">
    <source>
        <dbReference type="PROSITE" id="PS50004"/>
    </source>
</evidence>
<dbReference type="KEGG" id="eiv:EIN_419740"/>
<dbReference type="VEuPathDB" id="AmoebaDB:EIN_419740"/>
<reference evidence="4 5" key="1">
    <citation type="submission" date="2012-10" db="EMBL/GenBank/DDBJ databases">
        <authorList>
            <person name="Zafar N."/>
            <person name="Inman J."/>
            <person name="Hall N."/>
            <person name="Lorenzi H."/>
            <person name="Caler E."/>
        </authorList>
    </citation>
    <scope>NUCLEOTIDE SEQUENCE [LARGE SCALE GENOMIC DNA]</scope>
    <source>
        <strain evidence="4 5">IP1</strain>
    </source>
</reference>
<protein>
    <recommendedName>
        <fullName evidence="3">C2 domain-containing protein</fullName>
    </recommendedName>
</protein>
<dbReference type="SMART" id="SM00239">
    <property type="entry name" value="C2"/>
    <property type="match status" value="1"/>
</dbReference>
<keyword evidence="2" id="KW-0106">Calcium</keyword>
<proteinExistence type="predicted"/>
<feature type="domain" description="C2" evidence="3">
    <location>
        <begin position="1"/>
        <end position="102"/>
    </location>
</feature>
<dbReference type="RefSeq" id="XP_004254796.1">
    <property type="nucleotide sequence ID" value="XM_004254748.1"/>
</dbReference>
<accession>A0A0A1U7V2</accession>
<dbReference type="Proteomes" id="UP000014680">
    <property type="component" value="Unassembled WGS sequence"/>
</dbReference>
<dbReference type="OrthoDB" id="67700at2759"/>
<keyword evidence="5" id="KW-1185">Reference proteome</keyword>
<organism evidence="4 5">
    <name type="scientific">Entamoeba invadens IP1</name>
    <dbReference type="NCBI Taxonomy" id="370355"/>
    <lineage>
        <taxon>Eukaryota</taxon>
        <taxon>Amoebozoa</taxon>
        <taxon>Evosea</taxon>
        <taxon>Archamoebae</taxon>
        <taxon>Mastigamoebida</taxon>
        <taxon>Entamoebidae</taxon>
        <taxon>Entamoeba</taxon>
    </lineage>
</organism>
<dbReference type="EMBL" id="KB206772">
    <property type="protein sequence ID" value="ELP88025.1"/>
    <property type="molecule type" value="Genomic_DNA"/>
</dbReference>
<dbReference type="PANTHER" id="PTHR45911">
    <property type="entry name" value="C2 DOMAIN-CONTAINING PROTEIN"/>
    <property type="match status" value="1"/>
</dbReference>
<sequence length="397" mass="45748">MSTLFNLQIMDAHSLSIADKSSQSSDPYIKFHTSKTKTQKSKIISKTLNPRWNQTFQIKAEFGEEVVFEVWDNNTFTKDKPLGIAVLVIPEMEKNERIYDVLTIDEGGLLSINIQCVTEGVPHPKELTTSSTECVLMFNEFATSTNLFIKNAILKLKIEGKFEISSNPFIIGTGSFVTLPTWFVVKCKPNDKIIFEILTQQIVDGIGKYVGTFVVPDYRENESEENENIPIKEFGSLYMKIKCVKSVYKYSDLKQIPQDDDFGISENKKLCLNVYNVEDISFEHFNPNHDQKMQFCIEFKTSSRKKKNTAFNNFYPSSYFIAGYRFKCKIGEVIEFILVSKDKHGEIKEIGKAKLLIEHKSATWKKEELKFDTFGKLYVGYKWMRGVSEKYKEIMSC</sequence>
<dbReference type="GeneID" id="14887008"/>
<keyword evidence="1" id="KW-0479">Metal-binding</keyword>
<name>A0A0A1U7V2_ENTIV</name>
<evidence type="ECO:0000313" key="4">
    <source>
        <dbReference type="EMBL" id="ELP88025.1"/>
    </source>
</evidence>
<dbReference type="CDD" id="cd00030">
    <property type="entry name" value="C2"/>
    <property type="match status" value="1"/>
</dbReference>
<dbReference type="InterPro" id="IPR035892">
    <property type="entry name" value="C2_domain_sf"/>
</dbReference>
<evidence type="ECO:0000256" key="2">
    <source>
        <dbReference type="ARBA" id="ARBA00022837"/>
    </source>
</evidence>
<dbReference type="InterPro" id="IPR000008">
    <property type="entry name" value="C2_dom"/>
</dbReference>
<dbReference type="Pfam" id="PF00168">
    <property type="entry name" value="C2"/>
    <property type="match status" value="1"/>
</dbReference>
<evidence type="ECO:0000256" key="1">
    <source>
        <dbReference type="ARBA" id="ARBA00022723"/>
    </source>
</evidence>
<dbReference type="SUPFAM" id="SSF49562">
    <property type="entry name" value="C2 domain (Calcium/lipid-binding domain, CaLB)"/>
    <property type="match status" value="1"/>
</dbReference>
<dbReference type="GO" id="GO:0005509">
    <property type="term" value="F:calcium ion binding"/>
    <property type="evidence" value="ECO:0007669"/>
    <property type="project" value="TreeGrafter"/>
</dbReference>
<dbReference type="GO" id="GO:0016020">
    <property type="term" value="C:membrane"/>
    <property type="evidence" value="ECO:0007669"/>
    <property type="project" value="TreeGrafter"/>
</dbReference>
<dbReference type="Gene3D" id="2.60.40.150">
    <property type="entry name" value="C2 domain"/>
    <property type="match status" value="1"/>
</dbReference>
<evidence type="ECO:0000313" key="5">
    <source>
        <dbReference type="Proteomes" id="UP000014680"/>
    </source>
</evidence>